<feature type="domain" description="Reverse transcriptase" evidence="1">
    <location>
        <begin position="263"/>
        <end position="362"/>
    </location>
</feature>
<dbReference type="OrthoDB" id="965185at2759"/>
<dbReference type="Pfam" id="PF13966">
    <property type="entry name" value="zf-RVT"/>
    <property type="match status" value="1"/>
</dbReference>
<dbReference type="InterPro" id="IPR026960">
    <property type="entry name" value="RVT-Znf"/>
</dbReference>
<sequence length="826" mass="94916">MEFPDAYVKVLTRVDFSDHHPILIVPFEVPRFKVPRQFKFESAWIIEDSYFDMLHKTWNHNDSMEKNLFHLQDVIKTWKEATIDQVIYKKKEIMARLNGIQRSLHRGSNGGAFTRLEKKLQDELRVILNKEELMWFQRSRAKWLTDGDRNTRYYHIKTISRRWKNNIVMLKDEQGQCNWSQTSITFPPLDAEVIRNLAGPVQDQEIKYAMFSMSPWKASGPDGFPAGFYQKSWGTVGNNVCDYVRRVWNNPSEIAAVNKTDILISKVVVERLKGHMPNLVSPFQTGFVPGRNIHENIIVAKEMVHSMNRMKGKKGFFAIKVDLSKAYDKLSWEFIWRILTEIKLPDCLLNVIMHSVTSVETNVKWRKGSDTDEKQRYHAVSWDTITKPKCLGGLGLRGLENMNKACLLKLGWKLHIGATDFWCNVLRGKYVFNNLHADITSKNSDSSLWKAIFKLVPCLYENGSWIVGDGKNVPAWTAAWLEPGLCLNDQYMAIPADWVNAKVGDLVTDDGDWNWQVLRNLMPSEILHKFAASLPPNDAYGKDEFIVAGADASNFSVAAKYSILCNHDSSPTDAAWIKIWKLGVPERVRTLVWLLTHDRFLTNYNKHRMGLGTALCSFCGDIETALHVFRDCPKAMQVWLNVVPQEARQKFFHEDLSGWINYNLDYCWSGNNGVRWSNFWAMGCHRLWQWRNQEVYSDDFQRPQRPVQHISSAIYEYSQAKLSGSVIVNKVHGVRLIGWKPPDIGVVKLNTDGACKDDRTAGCGELNWKVTVEHSYREANTCADDLANIGCSLDYNIIFYDNPPTQLRHLLEADALGISTPRLILL</sequence>
<dbReference type="Proteomes" id="UP000242715">
    <property type="component" value="Unassembled WGS sequence"/>
</dbReference>
<dbReference type="Pfam" id="PF00078">
    <property type="entry name" value="RVT_1"/>
    <property type="match status" value="1"/>
</dbReference>
<dbReference type="EMBL" id="DF973162">
    <property type="protein sequence ID" value="GAU16651.1"/>
    <property type="molecule type" value="Genomic_DNA"/>
</dbReference>
<proteinExistence type="predicted"/>
<keyword evidence="4" id="KW-1185">Reference proteome</keyword>
<dbReference type="AlphaFoldDB" id="A0A2Z6MFJ1"/>
<gene>
    <name evidence="3" type="ORF">TSUD_326010</name>
</gene>
<feature type="domain" description="Reverse transcriptase zinc-binding" evidence="2">
    <location>
        <begin position="555"/>
        <end position="639"/>
    </location>
</feature>
<organism evidence="3 4">
    <name type="scientific">Trifolium subterraneum</name>
    <name type="common">Subterranean clover</name>
    <dbReference type="NCBI Taxonomy" id="3900"/>
    <lineage>
        <taxon>Eukaryota</taxon>
        <taxon>Viridiplantae</taxon>
        <taxon>Streptophyta</taxon>
        <taxon>Embryophyta</taxon>
        <taxon>Tracheophyta</taxon>
        <taxon>Spermatophyta</taxon>
        <taxon>Magnoliopsida</taxon>
        <taxon>eudicotyledons</taxon>
        <taxon>Gunneridae</taxon>
        <taxon>Pentapetalae</taxon>
        <taxon>rosids</taxon>
        <taxon>fabids</taxon>
        <taxon>Fabales</taxon>
        <taxon>Fabaceae</taxon>
        <taxon>Papilionoideae</taxon>
        <taxon>50 kb inversion clade</taxon>
        <taxon>NPAAA clade</taxon>
        <taxon>Hologalegina</taxon>
        <taxon>IRL clade</taxon>
        <taxon>Trifolieae</taxon>
        <taxon>Trifolium</taxon>
    </lineage>
</organism>
<evidence type="ECO:0000313" key="3">
    <source>
        <dbReference type="EMBL" id="GAU16651.1"/>
    </source>
</evidence>
<reference evidence="4" key="1">
    <citation type="journal article" date="2017" name="Front. Plant Sci.">
        <title>Climate Clever Clovers: New Paradigm to Reduce the Environmental Footprint of Ruminants by Breeding Low Methanogenic Forages Utilizing Haplotype Variation.</title>
        <authorList>
            <person name="Kaur P."/>
            <person name="Appels R."/>
            <person name="Bayer P.E."/>
            <person name="Keeble-Gagnere G."/>
            <person name="Wang J."/>
            <person name="Hirakawa H."/>
            <person name="Shirasawa K."/>
            <person name="Vercoe P."/>
            <person name="Stefanova K."/>
            <person name="Durmic Z."/>
            <person name="Nichols P."/>
            <person name="Revell C."/>
            <person name="Isobe S.N."/>
            <person name="Edwards D."/>
            <person name="Erskine W."/>
        </authorList>
    </citation>
    <scope>NUCLEOTIDE SEQUENCE [LARGE SCALE GENOMIC DNA]</scope>
    <source>
        <strain evidence="4">cv. Daliak</strain>
    </source>
</reference>
<protein>
    <recommendedName>
        <fullName evidence="5">Reverse transcriptase domain-containing protein</fullName>
    </recommendedName>
</protein>
<dbReference type="InterPro" id="IPR000477">
    <property type="entry name" value="RT_dom"/>
</dbReference>
<evidence type="ECO:0000259" key="2">
    <source>
        <dbReference type="Pfam" id="PF13966"/>
    </source>
</evidence>
<dbReference type="PANTHER" id="PTHR31635">
    <property type="entry name" value="REVERSE TRANSCRIPTASE DOMAIN-CONTAINING PROTEIN-RELATED"/>
    <property type="match status" value="1"/>
</dbReference>
<dbReference type="PANTHER" id="PTHR31635:SF196">
    <property type="entry name" value="REVERSE TRANSCRIPTASE DOMAIN-CONTAINING PROTEIN-RELATED"/>
    <property type="match status" value="1"/>
</dbReference>
<evidence type="ECO:0000313" key="4">
    <source>
        <dbReference type="Proteomes" id="UP000242715"/>
    </source>
</evidence>
<name>A0A2Z6MFJ1_TRISU</name>
<accession>A0A2Z6MFJ1</accession>
<evidence type="ECO:0008006" key="5">
    <source>
        <dbReference type="Google" id="ProtNLM"/>
    </source>
</evidence>
<evidence type="ECO:0000259" key="1">
    <source>
        <dbReference type="Pfam" id="PF00078"/>
    </source>
</evidence>